<dbReference type="Proteomes" id="UP000182902">
    <property type="component" value="Unassembled WGS sequence"/>
</dbReference>
<accession>A0A1H3C4B6</accession>
<reference evidence="1 2" key="1">
    <citation type="submission" date="2016-10" db="EMBL/GenBank/DDBJ databases">
        <authorList>
            <person name="de Groot N.N."/>
        </authorList>
    </citation>
    <scope>NUCLEOTIDE SEQUENCE [LARGE SCALE GENOMIC DNA]</scope>
    <source>
        <strain evidence="1 2">ICMP 14252</strain>
    </source>
</reference>
<dbReference type="AlphaFoldDB" id="A0A1H3C4B6"/>
<protein>
    <submittedName>
        <fullName evidence="1">Uncharacterized protein</fullName>
    </submittedName>
</protein>
<name>A0A1H3C4B6_9PSED</name>
<evidence type="ECO:0000313" key="2">
    <source>
        <dbReference type="Proteomes" id="UP000182902"/>
    </source>
</evidence>
<proteinExistence type="predicted"/>
<evidence type="ECO:0000313" key="1">
    <source>
        <dbReference type="EMBL" id="SDX48993.1"/>
    </source>
</evidence>
<sequence length="40" mass="4367">MNNGIQEEALRALVEGGVVRATLVSRQENKWTLANRAALS</sequence>
<gene>
    <name evidence="1" type="ORF">SAMN05216247_101176</name>
</gene>
<dbReference type="EMBL" id="FNOX01000001">
    <property type="protein sequence ID" value="SDX48993.1"/>
    <property type="molecule type" value="Genomic_DNA"/>
</dbReference>
<organism evidence="1 2">
    <name type="scientific">Pseudomonas salomonii</name>
    <dbReference type="NCBI Taxonomy" id="191391"/>
    <lineage>
        <taxon>Bacteria</taxon>
        <taxon>Pseudomonadati</taxon>
        <taxon>Pseudomonadota</taxon>
        <taxon>Gammaproteobacteria</taxon>
        <taxon>Pseudomonadales</taxon>
        <taxon>Pseudomonadaceae</taxon>
        <taxon>Pseudomonas</taxon>
    </lineage>
</organism>